<evidence type="ECO:0000313" key="2">
    <source>
        <dbReference type="Proteomes" id="UP000224634"/>
    </source>
</evidence>
<dbReference type="AlphaFoldDB" id="A0A2B7XWY9"/>
<evidence type="ECO:0000313" key="1">
    <source>
        <dbReference type="EMBL" id="PGH13007.1"/>
    </source>
</evidence>
<dbReference type="PANTHER" id="PTHR21310">
    <property type="entry name" value="AMINOGLYCOSIDE PHOSPHOTRANSFERASE-RELATED-RELATED"/>
    <property type="match status" value="1"/>
</dbReference>
<dbReference type="InterPro" id="IPR051678">
    <property type="entry name" value="AGP_Transferase"/>
</dbReference>
<gene>
    <name evidence="1" type="ORF">AJ80_06491</name>
</gene>
<proteinExistence type="predicted"/>
<dbReference type="InterPro" id="IPR011009">
    <property type="entry name" value="Kinase-like_dom_sf"/>
</dbReference>
<dbReference type="SUPFAM" id="SSF56112">
    <property type="entry name" value="Protein kinase-like (PK-like)"/>
    <property type="match status" value="1"/>
</dbReference>
<comment type="caution">
    <text evidence="1">The sequence shown here is derived from an EMBL/GenBank/DDBJ whole genome shotgun (WGS) entry which is preliminary data.</text>
</comment>
<reference evidence="1 2" key="1">
    <citation type="submission" date="2017-10" db="EMBL/GenBank/DDBJ databases">
        <title>Comparative genomics in systemic dimorphic fungi from Ajellomycetaceae.</title>
        <authorList>
            <person name="Munoz J.F."/>
            <person name="Mcewen J.G."/>
            <person name="Clay O.K."/>
            <person name="Cuomo C.A."/>
        </authorList>
    </citation>
    <scope>NUCLEOTIDE SEQUENCE [LARGE SCALE GENOMIC DNA]</scope>
    <source>
        <strain evidence="1 2">UAMH7299</strain>
    </source>
</reference>
<dbReference type="STRING" id="1447883.A0A2B7XWY9"/>
<sequence length="312" mass="35594">MKFIRRNTSIPVPEVIAHGTAAENPTGLGPFIIMTWIEGTRMKELLEKRFPTMDGSDEAILNPNIDDKILRSLYDEVAKIILELCDLNGPFKLFCDDLGPGNILVDPSTLKATGVIDREFCYAAPAQFLASPPSWLLLKQPNHWVEDGGLQSFLQAYLPKLDLFLQAIEENETKRSFPRSNERLSARIRQSMEDKTICPASITERVARTTNRNNLYHDREAFVRTKIADLQRYNDQIGKKLLPRYQEEEDDEKLDYWKVAAPEVSSEPPSLLGLPGGWRYQTTNLFQRPSIEEHITARTKQALLDLLEPEHS</sequence>
<name>A0A2B7XWY9_POLH7</name>
<dbReference type="Proteomes" id="UP000224634">
    <property type="component" value="Unassembled WGS sequence"/>
</dbReference>
<evidence type="ECO:0008006" key="3">
    <source>
        <dbReference type="Google" id="ProtNLM"/>
    </source>
</evidence>
<keyword evidence="2" id="KW-1185">Reference proteome</keyword>
<accession>A0A2B7XWY9</accession>
<dbReference type="PANTHER" id="PTHR21310:SF37">
    <property type="entry name" value="AMINOGLYCOSIDE PHOSPHOTRANSFERASE DOMAIN-CONTAINING PROTEIN"/>
    <property type="match status" value="1"/>
</dbReference>
<protein>
    <recommendedName>
        <fullName evidence="3">Aminoglycoside phosphotransferase domain-containing protein</fullName>
    </recommendedName>
</protein>
<dbReference type="EMBL" id="PDNA01000109">
    <property type="protein sequence ID" value="PGH13007.1"/>
    <property type="molecule type" value="Genomic_DNA"/>
</dbReference>
<organism evidence="1 2">
    <name type="scientific">Polytolypa hystricis (strain UAMH7299)</name>
    <dbReference type="NCBI Taxonomy" id="1447883"/>
    <lineage>
        <taxon>Eukaryota</taxon>
        <taxon>Fungi</taxon>
        <taxon>Dikarya</taxon>
        <taxon>Ascomycota</taxon>
        <taxon>Pezizomycotina</taxon>
        <taxon>Eurotiomycetes</taxon>
        <taxon>Eurotiomycetidae</taxon>
        <taxon>Onygenales</taxon>
        <taxon>Onygenales incertae sedis</taxon>
        <taxon>Polytolypa</taxon>
    </lineage>
</organism>
<dbReference type="OrthoDB" id="5412996at2759"/>